<keyword evidence="6" id="KW-1185">Reference proteome</keyword>
<gene>
    <name evidence="5" type="ordered locus">TERTU_4597</name>
</gene>
<dbReference type="InterPro" id="IPR009031">
    <property type="entry name" value="CBM10"/>
</dbReference>
<feature type="domain" description="CBM10" evidence="4">
    <location>
        <begin position="206"/>
        <end position="239"/>
    </location>
</feature>
<dbReference type="InterPro" id="IPR002883">
    <property type="entry name" value="CBM10/Dockerin_dom"/>
</dbReference>
<dbReference type="SMART" id="SM01064">
    <property type="entry name" value="CBM_10"/>
    <property type="match status" value="4"/>
</dbReference>
<dbReference type="EMBL" id="CP001614">
    <property type="protein sequence ID" value="ACR11230.1"/>
    <property type="molecule type" value="Genomic_DNA"/>
</dbReference>
<reference evidence="5 6" key="1">
    <citation type="journal article" date="2009" name="PLoS ONE">
        <title>The complete genome of Teredinibacter turnerae T7901: an intracellular endosymbiont of marine wood-boring bivalves (shipworms).</title>
        <authorList>
            <person name="Yang J.C."/>
            <person name="Madupu R."/>
            <person name="Durkin A.S."/>
            <person name="Ekborg N.A."/>
            <person name="Pedamallu C.S."/>
            <person name="Hostetler J.B."/>
            <person name="Radune D."/>
            <person name="Toms B.S."/>
            <person name="Henrissat B."/>
            <person name="Coutinho P.M."/>
            <person name="Schwarz S."/>
            <person name="Field L."/>
            <person name="Trindade-Silva A.E."/>
            <person name="Soares C.A.G."/>
            <person name="Elshahawi S."/>
            <person name="Hanora A."/>
            <person name="Schmidt E.W."/>
            <person name="Haygood M.G."/>
            <person name="Posfai J."/>
            <person name="Benner J."/>
            <person name="Madinger C."/>
            <person name="Nove J."/>
            <person name="Anton B."/>
            <person name="Chaudhary K."/>
            <person name="Foster J."/>
            <person name="Holman A."/>
            <person name="Kumar S."/>
            <person name="Lessard P.A."/>
            <person name="Luyten Y.A."/>
            <person name="Slatko B."/>
            <person name="Wood N."/>
            <person name="Wu B."/>
            <person name="Teplitski M."/>
            <person name="Mougous J.D."/>
            <person name="Ward N."/>
            <person name="Eisen J.A."/>
            <person name="Badger J.H."/>
            <person name="Distel D.L."/>
        </authorList>
    </citation>
    <scope>NUCLEOTIDE SEQUENCE [LARGE SCALE GENOMIC DNA]</scope>
    <source>
        <strain evidence="6">ATCC 39867 / T7901</strain>
    </source>
</reference>
<dbReference type="GO" id="GO:0030248">
    <property type="term" value="F:cellulose binding"/>
    <property type="evidence" value="ECO:0007669"/>
    <property type="project" value="InterPro"/>
</dbReference>
<keyword evidence="3" id="KW-0472">Membrane</keyword>
<sequence>MKPIQRTLYKFILALLTVLALLAHPYIPLKNVVIYPRSDAVSDIYGPAGSANWLARANSAWRCDYRRAFTDNSCGFIVSWTGGEQAASALRPPSCSSAATDHDGDGWGWEHQRSCLVPAAVRAQRARPTAEFPLCDTLAADLDGDGWGWEDEHTCRMPNADAGADNSGWHYCALSGSDPDGDGWGREEDAACVVRGGASDPQVSGERSPGENAVYCSNSIVDGDGDGWGWEQNRSCLIPPTVDRTQVPQPNKAVAQLRGVDMSSFKNLRVTLNYEGKAEFLRLYVRNFDPADADLSLADTTKYMITYLHTEDLKAGAAQVPLSQFRVAEWWLEATDRPLAHASRDLNNVVRIGFDFLEHGVHKIQVGKIELQGERISWPALVFMLSGLWFVLACAELGYPRYRRWRAAQRGEPHSPLQDGEVTDSDSALVPMATLITRFQAIHRAEHSGLLVVRVDLTDERAGIEAANALGREVGRLLSQQHYHQSYIAQQADGEVVLLLCGTSLSHLEHTAEQIHRLVDAHDFSHCAAGPVIAHVGFTLAINGEAFEETLNRAEWALYQTLQTHSRLQQPSYAETDDDR</sequence>
<accession>C5BJV5</accession>
<evidence type="ECO:0000256" key="2">
    <source>
        <dbReference type="ARBA" id="ARBA00023295"/>
    </source>
</evidence>
<dbReference type="AlphaFoldDB" id="C5BJV5"/>
<dbReference type="PROSITE" id="PS51763">
    <property type="entry name" value="CBM10"/>
    <property type="match status" value="2"/>
</dbReference>
<evidence type="ECO:0000313" key="5">
    <source>
        <dbReference type="EMBL" id="ACR11230.1"/>
    </source>
</evidence>
<dbReference type="STRING" id="377629.TERTU_4597"/>
<dbReference type="InterPro" id="IPR029787">
    <property type="entry name" value="Nucleotide_cyclase"/>
</dbReference>
<evidence type="ECO:0000259" key="4">
    <source>
        <dbReference type="PROSITE" id="PS51763"/>
    </source>
</evidence>
<feature type="transmembrane region" description="Helical" evidence="3">
    <location>
        <begin position="378"/>
        <end position="399"/>
    </location>
</feature>
<dbReference type="SUPFAM" id="SSF55073">
    <property type="entry name" value="Nucleotide cyclase"/>
    <property type="match status" value="1"/>
</dbReference>
<dbReference type="RefSeq" id="WP_015817342.1">
    <property type="nucleotide sequence ID" value="NC_012997.1"/>
</dbReference>
<keyword evidence="1" id="KW-0378">Hydrolase</keyword>
<proteinExistence type="predicted"/>
<dbReference type="Proteomes" id="UP000009080">
    <property type="component" value="Chromosome"/>
</dbReference>
<dbReference type="KEGG" id="ttu:TERTU_4597"/>
<dbReference type="Gene3D" id="2.30.32.30">
    <property type="entry name" value="CBM10"/>
    <property type="match status" value="3"/>
</dbReference>
<name>C5BJV5_TERTT</name>
<dbReference type="eggNOG" id="COG2199">
    <property type="taxonomic scope" value="Bacteria"/>
</dbReference>
<evidence type="ECO:0000256" key="1">
    <source>
        <dbReference type="ARBA" id="ARBA00022801"/>
    </source>
</evidence>
<dbReference type="HOGENOM" id="CLU_470037_0_0_6"/>
<keyword evidence="3" id="KW-1133">Transmembrane helix</keyword>
<dbReference type="InterPro" id="IPR043128">
    <property type="entry name" value="Rev_trsase/Diguanyl_cyclase"/>
</dbReference>
<dbReference type="GO" id="GO:0016798">
    <property type="term" value="F:hydrolase activity, acting on glycosyl bonds"/>
    <property type="evidence" value="ECO:0007669"/>
    <property type="project" value="UniProtKB-KW"/>
</dbReference>
<evidence type="ECO:0000313" key="6">
    <source>
        <dbReference type="Proteomes" id="UP000009080"/>
    </source>
</evidence>
<organism evidence="5 6">
    <name type="scientific">Teredinibacter turnerae (strain ATCC 39867 / T7901)</name>
    <dbReference type="NCBI Taxonomy" id="377629"/>
    <lineage>
        <taxon>Bacteria</taxon>
        <taxon>Pseudomonadati</taxon>
        <taxon>Pseudomonadota</taxon>
        <taxon>Gammaproteobacteria</taxon>
        <taxon>Cellvibrionales</taxon>
        <taxon>Cellvibrionaceae</taxon>
        <taxon>Teredinibacter</taxon>
    </lineage>
</organism>
<dbReference type="GO" id="GO:0005975">
    <property type="term" value="P:carbohydrate metabolic process"/>
    <property type="evidence" value="ECO:0007669"/>
    <property type="project" value="InterPro"/>
</dbReference>
<protein>
    <submittedName>
        <fullName evidence="5">Carbohydrate binding module family 10 domain protein</fullName>
    </submittedName>
</protein>
<dbReference type="InterPro" id="IPR036601">
    <property type="entry name" value="CBM10_sf"/>
</dbReference>
<keyword evidence="2" id="KW-0326">Glycosidase</keyword>
<evidence type="ECO:0000256" key="3">
    <source>
        <dbReference type="SAM" id="Phobius"/>
    </source>
</evidence>
<keyword evidence="3" id="KW-0812">Transmembrane</keyword>
<dbReference type="Gene3D" id="3.30.70.270">
    <property type="match status" value="1"/>
</dbReference>
<feature type="domain" description="CBM10" evidence="4">
    <location>
        <begin position="83"/>
        <end position="118"/>
    </location>
</feature>
<dbReference type="OrthoDB" id="3698989at2"/>